<keyword evidence="3" id="KW-0732">Signal</keyword>
<keyword evidence="2" id="KW-0472">Membrane</keyword>
<keyword evidence="2" id="KW-1133">Transmembrane helix</keyword>
<evidence type="ECO:0000313" key="5">
    <source>
        <dbReference type="Proteomes" id="UP000275385"/>
    </source>
</evidence>
<name>A0A420Y352_9PEZI</name>
<proteinExistence type="predicted"/>
<gene>
    <name evidence="4" type="ORF">DL546_001248</name>
</gene>
<protein>
    <recommendedName>
        <fullName evidence="6">Mid2 domain-containing protein</fullName>
    </recommendedName>
</protein>
<dbReference type="STRING" id="177199.A0A420Y352"/>
<feature type="signal peptide" evidence="3">
    <location>
        <begin position="1"/>
        <end position="31"/>
    </location>
</feature>
<feature type="compositionally biased region" description="Low complexity" evidence="1">
    <location>
        <begin position="405"/>
        <end position="423"/>
    </location>
</feature>
<evidence type="ECO:0000313" key="4">
    <source>
        <dbReference type="EMBL" id="RKU42289.1"/>
    </source>
</evidence>
<keyword evidence="5" id="KW-1185">Reference proteome</keyword>
<dbReference type="PANTHER" id="PTHR16861">
    <property type="entry name" value="GLYCOPROTEIN 38"/>
    <property type="match status" value="1"/>
</dbReference>
<feature type="compositionally biased region" description="Low complexity" evidence="1">
    <location>
        <begin position="372"/>
        <end position="395"/>
    </location>
</feature>
<dbReference type="AlphaFoldDB" id="A0A420Y352"/>
<dbReference type="EMBL" id="QVQW01000058">
    <property type="protein sequence ID" value="RKU42289.1"/>
    <property type="molecule type" value="Genomic_DNA"/>
</dbReference>
<feature type="chain" id="PRO_5019286965" description="Mid2 domain-containing protein" evidence="3">
    <location>
        <begin position="32"/>
        <end position="423"/>
    </location>
</feature>
<evidence type="ECO:0000256" key="3">
    <source>
        <dbReference type="SAM" id="SignalP"/>
    </source>
</evidence>
<evidence type="ECO:0008006" key="6">
    <source>
        <dbReference type="Google" id="ProtNLM"/>
    </source>
</evidence>
<dbReference type="PANTHER" id="PTHR16861:SF10">
    <property type="entry name" value="MID2 DOMAIN-CONTAINING PROTEIN"/>
    <property type="match status" value="1"/>
</dbReference>
<comment type="caution">
    <text evidence="4">The sequence shown here is derived from an EMBL/GenBank/DDBJ whole genome shotgun (WGS) entry which is preliminary data.</text>
</comment>
<evidence type="ECO:0000256" key="1">
    <source>
        <dbReference type="SAM" id="MobiDB-lite"/>
    </source>
</evidence>
<feature type="transmembrane region" description="Helical" evidence="2">
    <location>
        <begin position="242"/>
        <end position="275"/>
    </location>
</feature>
<feature type="compositionally biased region" description="Gly residues" evidence="1">
    <location>
        <begin position="312"/>
        <end position="323"/>
    </location>
</feature>
<feature type="transmembrane region" description="Helical" evidence="2">
    <location>
        <begin position="339"/>
        <end position="357"/>
    </location>
</feature>
<feature type="region of interest" description="Disordered" evidence="1">
    <location>
        <begin position="294"/>
        <end position="336"/>
    </location>
</feature>
<sequence>MRPRQHHRPRSGILPTLALLTTTLFSTPSFAVPHPRDDLHDAGYGYLMPKDCVAFCGYANQYCCSAGQVCYTTTNQAGLAIAGCSTANGGAGFAWYTTTWTETETFTSTISSYFPAATTTGGGSGADCVPPAGSGQIACGPICCASNQYCAARGQCAPNAAGGGGVGGGGSGATTVVVTSNGQPQTITTQYSAPYRVTSGTTVTATAGASGTAPAVSASATGNGTLTTGTASHLSGGAIAGIVIGSIAGVALLLLLCFCCIVRGLWHGVLALLGLGGGKNKRDSRRTETIIEEERYSRHGSAHARRDAHGGWFAGGRTGGGGRPSSAGARNEKRKSSGTGFLGIGAALGTLLLLLGLRRDNKRKRNEKTRSEVSSSYLSSGYYDTDPSSAGSRGPPRSRDRSSRGTRTTRVSRPPSAVRSPRR</sequence>
<accession>A0A420Y352</accession>
<feature type="region of interest" description="Disordered" evidence="1">
    <location>
        <begin position="363"/>
        <end position="423"/>
    </location>
</feature>
<organism evidence="4 5">
    <name type="scientific">Coniochaeta pulveracea</name>
    <dbReference type="NCBI Taxonomy" id="177199"/>
    <lineage>
        <taxon>Eukaryota</taxon>
        <taxon>Fungi</taxon>
        <taxon>Dikarya</taxon>
        <taxon>Ascomycota</taxon>
        <taxon>Pezizomycotina</taxon>
        <taxon>Sordariomycetes</taxon>
        <taxon>Sordariomycetidae</taxon>
        <taxon>Coniochaetales</taxon>
        <taxon>Coniochaetaceae</taxon>
        <taxon>Coniochaeta</taxon>
    </lineage>
</organism>
<keyword evidence="2" id="KW-0812">Transmembrane</keyword>
<dbReference type="OrthoDB" id="5425848at2759"/>
<evidence type="ECO:0000256" key="2">
    <source>
        <dbReference type="SAM" id="Phobius"/>
    </source>
</evidence>
<dbReference type="Proteomes" id="UP000275385">
    <property type="component" value="Unassembled WGS sequence"/>
</dbReference>
<reference evidence="4 5" key="1">
    <citation type="submission" date="2018-08" db="EMBL/GenBank/DDBJ databases">
        <title>Draft genome of the lignicolous fungus Coniochaeta pulveracea.</title>
        <authorList>
            <person name="Borstlap C.J."/>
            <person name="De Witt R.N."/>
            <person name="Botha A."/>
            <person name="Volschenk H."/>
        </authorList>
    </citation>
    <scope>NUCLEOTIDE SEQUENCE [LARGE SCALE GENOMIC DNA]</scope>
    <source>
        <strain evidence="4 5">CAB683</strain>
    </source>
</reference>